<feature type="compositionally biased region" description="Basic residues" evidence="7">
    <location>
        <begin position="1478"/>
        <end position="1491"/>
    </location>
</feature>
<feature type="domain" description="Telomere-associated protein Rif1 N-terminal" evidence="8">
    <location>
        <begin position="26"/>
        <end position="346"/>
    </location>
</feature>
<feature type="region of interest" description="Disordered" evidence="7">
    <location>
        <begin position="1432"/>
        <end position="2007"/>
    </location>
</feature>
<reference evidence="10" key="1">
    <citation type="submission" date="2025-08" db="UniProtKB">
        <authorList>
            <consortium name="RefSeq"/>
        </authorList>
    </citation>
    <scope>IDENTIFICATION</scope>
    <source>
        <tissue evidence="10">Gonads</tissue>
    </source>
</reference>
<keyword evidence="6" id="KW-0131">Cell cycle</keyword>
<dbReference type="PANTHER" id="PTHR22928">
    <property type="entry name" value="TELOMERE-ASSOCIATED PROTEIN RIF1"/>
    <property type="match status" value="1"/>
</dbReference>
<feature type="compositionally biased region" description="Basic residues" evidence="7">
    <location>
        <begin position="1746"/>
        <end position="1756"/>
    </location>
</feature>
<dbReference type="RefSeq" id="XP_013381008.1">
    <property type="nucleotide sequence ID" value="XM_013525554.2"/>
</dbReference>
<feature type="compositionally biased region" description="Acidic residues" evidence="7">
    <location>
        <begin position="1670"/>
        <end position="1690"/>
    </location>
</feature>
<keyword evidence="3" id="KW-0158">Chromosome</keyword>
<feature type="region of interest" description="Disordered" evidence="7">
    <location>
        <begin position="1370"/>
        <end position="1391"/>
    </location>
</feature>
<feature type="compositionally biased region" description="Basic and acidic residues" evidence="7">
    <location>
        <begin position="1935"/>
        <end position="1960"/>
    </location>
</feature>
<dbReference type="GO" id="GO:0140445">
    <property type="term" value="C:chromosome, telomeric repeat region"/>
    <property type="evidence" value="ECO:0007669"/>
    <property type="project" value="TreeGrafter"/>
</dbReference>
<feature type="compositionally biased region" description="Polar residues" evidence="7">
    <location>
        <begin position="2449"/>
        <end position="2468"/>
    </location>
</feature>
<proteinExistence type="predicted"/>
<dbReference type="KEGG" id="lak:106152069"/>
<sequence length="2738" mass="302288">MMVTILDEGGGLEQLLSTINSKVARQEDRVDAYLTIMERLRQDEMGMFVKEISSHVAEMAKCLSRDIMDGNIEISQNALQVLGFCSHDDVIVGSLSQQECSIILKNLCAVLLKSADKSTCTRALWCLSKQNFHQEVVAEEIHTVLCGLEHALGGQDFQSVTVEHEAINAIVRLLEQVPMHMSKHVVRWCCLVYPLLVHPAMKVRERALVAMEMGFSYMMQHQEAILKTLIPDLKAHIVPEMRKLMASRNEVFILKVWSYFVQLLGKVLHHGSFINLMLPVIEAGFKSLSTESKMAAFHAWDHLVENFASDPNIIGDPKRIKLVMQVFRVNNAKTEALAAVKLQSWWNFICKLGSKATAHFDQVCVPLLHFCFPGVSEIPRGGVPGTPSSRGGRFPGTLASPGVQSRIGLSSPVTPKLSLQGSGGTSPVFESLQVTGAEVLALLMDRTGQDSSLASVHYHLTPLSVDVIPGPSSFVKHGVVLISAVRDCIVEVGNKIQDSLLHQIWQSLVSHVNMMLDTTSKKDNTDIFVHFLSSFRHIVISGSLDKDSMLKCFQAVISLQSKVLGSHAYNVGDAIDMQGTPAGFLLGVLFTSELVAVFSQDERFMTIAHSLLEAGMSNTTAVLGFCQTVLGLVEKAANEISNPETVWRLWSAVVHPLMDHIQQTNEVNQGDALEHDFSCMYSALTLPVIHLFNTELPQPTMKTLLKSWEDLYRRFARLSALVTNAEANICCEELCHKLLVIIMEDEMTPQCLDAVTHLCQVITDCVDFSSLTSVLNFGAALAVSPSKWPKRKPKPLGNIHSLVKLVGRLTTTLHGLTDSTDRQLASHPSLATTGHNLVAILSMLLTHVSTSAMIPDMIGRLAGHMAEFYRHAGKRVGCKLYTAQFMQKLEKLWSDVTGCVQGRYSGPYDSHLLSTLAPLLEVTFLNSRRGIKNQTVLFWNATFARAAPLQYPEGLRPVLAKVKEKTSVLLPGWDSVEITVLEETPVSQMTQGESLAPLPTVPGMPSPYKVRGSFLNKPESPFKSPVKPQTPEKKESPARVRRKLEVPVQNMRDDEFVVIPPEPKKKMVLTEHQKEILREKSTLPAMYSSLDQSQDTNMFRNLYDTDSQMASQSQMLPSQPFVPVMADLKRAVTSMVENKSNLKKNETGMSKPAGDEGRRKSVRFFQQKDSEESQTAESGVSGDRSDEHTKEVGDTSNQTRSFEAVFTEVKVKEGEGETSKGLDSCEEVVQLTQSQQSQSLLSTPTKMSQSPSRSRSIERTSQSPSTPRRSRSKNSKSPAKRKPVTNLKESIDKWIVKSPRKTNTEEHTKTVTLVEETQSPTKFSKRKEAQYLTVPSSESIILETPEKLDEEQNEINSNAEKASQNLFSASCENPISDTPENSCSPQSTPVKFSPLTKEKVVKLMSTPVIKIKKLTQEEIGQFNPSAKCLALSKEKNADSQEISEPVIIISPTDVSSSCPQEEPKFQSVQQDEPDHEKKGRRKSGRPVKKTTKLTTDPSDESKVGQRESKKNSGVSSNNVLEPKQGETDSESVEFLQASVRKSGRVRKSKSQLDEETKKRKESEEKFSEVNSLDVLSVDTGGKNTMENNENKEDVNGENKKDKNSSLSDIFSSENEEMSPKLLKNSKFTDSDSQIDQCEQSSGASVTEISDDKCGEPTPGQKNENMMEILQDVEDSQVEEENGSDDDDDEIPLASYLNNDLTSSNLSNAKNSGTNMADNEEEVAPSCGPELVCTLASDAELSENQRGKKRKRGRPKKLISQSQSSKSDVCSGEGENDLPIWPSGQISLVSKSSDVENGDDGEGAAERLLQSTLVSQSEDADGSTPVTNQDTTQDGTVHEESSKASDIIDSVDKMSAEEDKIGAGDVEQSPEYDEEKEEKAIKAESLKENEESQNEIGRKGGKRRPVIKARNKKKAKLLERTVRKNAENEDMISAADKPKPSGEETKTSEKLNQEIDHKTEAEQTPELTKNSGKPPVRESTTKLKKMQATQKNSQKISKGKKEQSCTTNTVVTADKGLNVSFDSDDDVPLGLLPELQKSGDAKVADVISNPPLSSCEKEEENEPQQNSCADMFIDDKAVVQTTPPSSRKSRRPGSSQEAELRKLEIDMKSPKRLRSKKSIFRRSPMNRSLGMALSIARKKKSPDQTPSKKRRKVSHGENSEETPKGEQSLPLTDSAEAPLLEEKGPDSELSNHDNLPEPGSPEQQLGSLPNSSSLQETPRSAMKPFSRSSANDLVTQRLVRTDPVKLVSFRHPTLARRKRLLLGRKREDLPVAHHKEDKMEALNRSIKKAYQKDSQKNSDTENMSEARSSPPCSKMAASNGSPVSSFQALRVLQVYSPSASPSAGILKKRRLSGDIGGDSPASPPDKQRRVSFAEPIEEAENAKSGSLSPAKPVNRTLDLTKGIQFAPSPLVTTTPSKVTAAQNKFLTTPSRSGVEDQCKTSPSEEGKKFTQLTPSQNSYHSTQESQLNSRDPVYPDLVECTTPVEKVLPQLTSSMWSRGLGQLVRARNIHTVGHLCKLTEVDIQSLPIQSPKVPTVRRVLEQFETEQENRKMRESEQTRKDGEKETEKFTQMAARENEEDDDESHVAPDSPKCSSPAGNKLPALEDVMENLSPKKSSIRDQLESSFEAMLESSGNIMAEITKLSQSCSQGNQELSQSEQPDLNSAEKTQDNEEPSCSQQELDSAKHILETLGTLTTEMTPEMLTRLPSDQIFTAHQHLSHLMVTVVQALKAKCQSSTFT</sequence>
<feature type="compositionally biased region" description="Low complexity" evidence="7">
    <location>
        <begin position="1230"/>
        <end position="1243"/>
    </location>
</feature>
<feature type="compositionally biased region" description="Polar residues" evidence="7">
    <location>
        <begin position="2299"/>
        <end position="2319"/>
    </location>
</feature>
<feature type="compositionally biased region" description="Low complexity" evidence="7">
    <location>
        <begin position="1694"/>
        <end position="1707"/>
    </location>
</feature>
<feature type="region of interest" description="Disordered" evidence="7">
    <location>
        <begin position="2341"/>
        <end position="2367"/>
    </location>
</feature>
<feature type="compositionally biased region" description="Basic and acidic residues" evidence="7">
    <location>
        <begin position="1876"/>
        <end position="1889"/>
    </location>
</feature>
<feature type="compositionally biased region" description="Polar residues" evidence="7">
    <location>
        <begin position="2646"/>
        <end position="2665"/>
    </location>
</feature>
<dbReference type="Pfam" id="PF12231">
    <property type="entry name" value="Rif1_N"/>
    <property type="match status" value="1"/>
</dbReference>
<feature type="region of interest" description="Disordered" evidence="7">
    <location>
        <begin position="2030"/>
        <end position="2238"/>
    </location>
</feature>
<feature type="compositionally biased region" description="Polar residues" evidence="7">
    <location>
        <begin position="1244"/>
        <end position="1254"/>
    </location>
</feature>
<feature type="compositionally biased region" description="Basic and acidic residues" evidence="7">
    <location>
        <begin position="1209"/>
        <end position="1220"/>
    </location>
</feature>
<feature type="compositionally biased region" description="Basic residues" evidence="7">
    <location>
        <begin position="1898"/>
        <end position="1914"/>
    </location>
</feature>
<evidence type="ECO:0000256" key="3">
    <source>
        <dbReference type="ARBA" id="ARBA00022454"/>
    </source>
</evidence>
<dbReference type="OMA" id="FTIGHEV"/>
<dbReference type="CDD" id="cd14267">
    <property type="entry name" value="Rif1_CTD_C-II_like"/>
    <property type="match status" value="1"/>
</dbReference>
<feature type="compositionally biased region" description="Basic residues" evidence="7">
    <location>
        <begin position="2109"/>
        <end position="2119"/>
    </location>
</feature>
<comment type="subcellular location">
    <subcellularLocation>
        <location evidence="2">Chromosome</location>
        <location evidence="2">Telomere</location>
    </subcellularLocation>
    <subcellularLocation>
        <location evidence="1">Nucleus</location>
    </subcellularLocation>
</comment>
<dbReference type="InterPro" id="IPR011989">
    <property type="entry name" value="ARM-like"/>
</dbReference>
<feature type="compositionally biased region" description="Basic and acidic residues" evidence="7">
    <location>
        <begin position="2153"/>
        <end position="2163"/>
    </location>
</feature>
<dbReference type="InterPro" id="IPR016024">
    <property type="entry name" value="ARM-type_fold"/>
</dbReference>
<feature type="compositionally biased region" description="Basic and acidic residues" evidence="7">
    <location>
        <begin position="1499"/>
        <end position="1510"/>
    </location>
</feature>
<feature type="compositionally biased region" description="Basic and acidic residues" evidence="7">
    <location>
        <begin position="2432"/>
        <end position="2447"/>
    </location>
</feature>
<feature type="compositionally biased region" description="Basic and acidic residues" evidence="7">
    <location>
        <begin position="1550"/>
        <end position="1567"/>
    </location>
</feature>
<feature type="compositionally biased region" description="Basic residues" evidence="7">
    <location>
        <begin position="1268"/>
        <end position="1283"/>
    </location>
</feature>
<keyword evidence="4" id="KW-0779">Telomere</keyword>
<evidence type="ECO:0000313" key="9">
    <source>
        <dbReference type="Proteomes" id="UP000085678"/>
    </source>
</evidence>
<feature type="region of interest" description="Disordered" evidence="7">
    <location>
        <begin position="2423"/>
        <end position="2471"/>
    </location>
</feature>
<keyword evidence="5" id="KW-0539">Nucleus</keyword>
<accession>A0A1S3H4S5</accession>
<feature type="compositionally biased region" description="Polar residues" evidence="7">
    <location>
        <begin position="1986"/>
        <end position="1995"/>
    </location>
</feature>
<dbReference type="SUPFAM" id="SSF48371">
    <property type="entry name" value="ARM repeat"/>
    <property type="match status" value="1"/>
</dbReference>
<feature type="compositionally biased region" description="Basic and acidic residues" evidence="7">
    <location>
        <begin position="2097"/>
        <end position="2108"/>
    </location>
</feature>
<protein>
    <submittedName>
        <fullName evidence="10">Telomere-associated protein RIF1-like</fullName>
    </submittedName>
</protein>
<evidence type="ECO:0000259" key="8">
    <source>
        <dbReference type="Pfam" id="PF12231"/>
    </source>
</evidence>
<dbReference type="InterPro" id="IPR022031">
    <property type="entry name" value="Rif1_N"/>
</dbReference>
<evidence type="ECO:0000256" key="6">
    <source>
        <dbReference type="ARBA" id="ARBA00023306"/>
    </source>
</evidence>
<evidence type="ECO:0000256" key="2">
    <source>
        <dbReference type="ARBA" id="ARBA00004574"/>
    </source>
</evidence>
<dbReference type="STRING" id="7574.A0A1S3H4S5"/>
<feature type="compositionally biased region" description="Polar residues" evidence="7">
    <location>
        <begin position="1370"/>
        <end position="1390"/>
    </location>
</feature>
<dbReference type="GO" id="GO:0000723">
    <property type="term" value="P:telomere maintenance"/>
    <property type="evidence" value="ECO:0007669"/>
    <property type="project" value="TreeGrafter"/>
</dbReference>
<evidence type="ECO:0000256" key="5">
    <source>
        <dbReference type="ARBA" id="ARBA00023242"/>
    </source>
</evidence>
<dbReference type="Gene3D" id="1.25.10.10">
    <property type="entry name" value="Leucine-rich Repeat Variant"/>
    <property type="match status" value="1"/>
</dbReference>
<evidence type="ECO:0000256" key="7">
    <source>
        <dbReference type="SAM" id="MobiDB-lite"/>
    </source>
</evidence>
<feature type="compositionally biased region" description="Basic and acidic residues" evidence="7">
    <location>
        <begin position="1915"/>
        <end position="1926"/>
    </location>
</feature>
<feature type="region of interest" description="Disordered" evidence="7">
    <location>
        <begin position="2646"/>
        <end position="2680"/>
    </location>
</feature>
<feature type="compositionally biased region" description="Basic and acidic residues" evidence="7">
    <location>
        <begin position="1183"/>
        <end position="1193"/>
    </location>
</feature>
<feature type="region of interest" description="Disordered" evidence="7">
    <location>
        <begin position="2288"/>
        <end position="2319"/>
    </location>
</feature>
<feature type="compositionally biased region" description="Basic and acidic residues" evidence="7">
    <location>
        <begin position="2546"/>
        <end position="2567"/>
    </location>
</feature>
<feature type="compositionally biased region" description="Basic and acidic residues" evidence="7">
    <location>
        <begin position="2179"/>
        <end position="2194"/>
    </location>
</feature>
<dbReference type="PANTHER" id="PTHR22928:SF3">
    <property type="entry name" value="TELOMERE-ASSOCIATED PROTEIN RIF1"/>
    <property type="match status" value="1"/>
</dbReference>
<dbReference type="Proteomes" id="UP000085678">
    <property type="component" value="Unplaced"/>
</dbReference>
<dbReference type="GeneID" id="106152069"/>
<gene>
    <name evidence="10" type="primary">LOC106152069</name>
</gene>
<feature type="compositionally biased region" description="Basic and acidic residues" evidence="7">
    <location>
        <begin position="1849"/>
        <end position="1861"/>
    </location>
</feature>
<organism evidence="9 10">
    <name type="scientific">Lingula anatina</name>
    <name type="common">Brachiopod</name>
    <name type="synonym">Lingula unguis</name>
    <dbReference type="NCBI Taxonomy" id="7574"/>
    <lineage>
        <taxon>Eukaryota</taxon>
        <taxon>Metazoa</taxon>
        <taxon>Spiralia</taxon>
        <taxon>Lophotrochozoa</taxon>
        <taxon>Brachiopoda</taxon>
        <taxon>Linguliformea</taxon>
        <taxon>Lingulata</taxon>
        <taxon>Lingulida</taxon>
        <taxon>Linguloidea</taxon>
        <taxon>Lingulidae</taxon>
        <taxon>Lingula</taxon>
    </lineage>
</organism>
<dbReference type="InParanoid" id="A0A1S3H4S5"/>
<evidence type="ECO:0000313" key="10">
    <source>
        <dbReference type="RefSeq" id="XP_013381008.1"/>
    </source>
</evidence>
<name>A0A1S3H4S5_LINAN</name>
<feature type="compositionally biased region" description="Polar residues" evidence="7">
    <location>
        <begin position="1823"/>
        <end position="1834"/>
    </location>
</feature>
<feature type="region of interest" description="Disordered" evidence="7">
    <location>
        <begin position="1136"/>
        <end position="1330"/>
    </location>
</feature>
<evidence type="ECO:0000256" key="1">
    <source>
        <dbReference type="ARBA" id="ARBA00004123"/>
    </source>
</evidence>
<feature type="region of interest" description="Disordered" evidence="7">
    <location>
        <begin position="1015"/>
        <end position="1040"/>
    </location>
</feature>
<feature type="compositionally biased region" description="Polar residues" evidence="7">
    <location>
        <begin position="1625"/>
        <end position="1647"/>
    </location>
</feature>
<keyword evidence="9" id="KW-1185">Reference proteome</keyword>
<feature type="compositionally biased region" description="Polar residues" evidence="7">
    <location>
        <begin position="2200"/>
        <end position="2217"/>
    </location>
</feature>
<feature type="compositionally biased region" description="Basic and acidic residues" evidence="7">
    <location>
        <begin position="1588"/>
        <end position="1603"/>
    </location>
</feature>
<dbReference type="GO" id="GO:0005634">
    <property type="term" value="C:nucleus"/>
    <property type="evidence" value="ECO:0007669"/>
    <property type="project" value="UniProtKB-SubCell"/>
</dbReference>
<dbReference type="OrthoDB" id="5399929at2759"/>
<feature type="region of interest" description="Disordered" evidence="7">
    <location>
        <begin position="2544"/>
        <end position="2599"/>
    </location>
</feature>
<feature type="compositionally biased region" description="Basic and acidic residues" evidence="7">
    <location>
        <begin position="2289"/>
        <end position="2298"/>
    </location>
</feature>
<evidence type="ECO:0000256" key="4">
    <source>
        <dbReference type="ARBA" id="ARBA00022895"/>
    </source>
</evidence>